<reference evidence="1 2" key="1">
    <citation type="submission" date="2021-06" db="EMBL/GenBank/DDBJ databases">
        <title>Caerostris darwini draft genome.</title>
        <authorList>
            <person name="Kono N."/>
            <person name="Arakawa K."/>
        </authorList>
    </citation>
    <scope>NUCLEOTIDE SEQUENCE [LARGE SCALE GENOMIC DNA]</scope>
</reference>
<sequence length="97" mass="11040">MALKNSILSTRHSHPKHYAMYRDFGKFCRRTNAECDKPSQPNPSTPLPVPVSHRTWKCNIPRKTNGNVSNNPTVFYANHADPKWSTSGAFLKKKKNS</sequence>
<dbReference type="AlphaFoldDB" id="A0AAV4PVI1"/>
<dbReference type="Proteomes" id="UP001054837">
    <property type="component" value="Unassembled WGS sequence"/>
</dbReference>
<name>A0AAV4PVI1_9ARAC</name>
<evidence type="ECO:0000313" key="2">
    <source>
        <dbReference type="Proteomes" id="UP001054837"/>
    </source>
</evidence>
<gene>
    <name evidence="1" type="ORF">CDAR_70301</name>
</gene>
<organism evidence="1 2">
    <name type="scientific">Caerostris darwini</name>
    <dbReference type="NCBI Taxonomy" id="1538125"/>
    <lineage>
        <taxon>Eukaryota</taxon>
        <taxon>Metazoa</taxon>
        <taxon>Ecdysozoa</taxon>
        <taxon>Arthropoda</taxon>
        <taxon>Chelicerata</taxon>
        <taxon>Arachnida</taxon>
        <taxon>Araneae</taxon>
        <taxon>Araneomorphae</taxon>
        <taxon>Entelegynae</taxon>
        <taxon>Araneoidea</taxon>
        <taxon>Araneidae</taxon>
        <taxon>Caerostris</taxon>
    </lineage>
</organism>
<dbReference type="EMBL" id="BPLQ01003527">
    <property type="protein sequence ID" value="GIY01125.1"/>
    <property type="molecule type" value="Genomic_DNA"/>
</dbReference>
<protein>
    <submittedName>
        <fullName evidence="1">Uncharacterized protein</fullName>
    </submittedName>
</protein>
<keyword evidence="2" id="KW-1185">Reference proteome</keyword>
<evidence type="ECO:0000313" key="1">
    <source>
        <dbReference type="EMBL" id="GIY01125.1"/>
    </source>
</evidence>
<comment type="caution">
    <text evidence="1">The sequence shown here is derived from an EMBL/GenBank/DDBJ whole genome shotgun (WGS) entry which is preliminary data.</text>
</comment>
<accession>A0AAV4PVI1</accession>
<proteinExistence type="predicted"/>